<evidence type="ECO:0000256" key="1">
    <source>
        <dbReference type="SAM" id="MobiDB-lite"/>
    </source>
</evidence>
<proteinExistence type="predicted"/>
<accession>A0A8D8SY18</accession>
<protein>
    <submittedName>
        <fullName evidence="2">Uncharacterized protein</fullName>
    </submittedName>
</protein>
<reference evidence="2" key="1">
    <citation type="submission" date="2021-05" db="EMBL/GenBank/DDBJ databases">
        <authorList>
            <person name="Alioto T."/>
            <person name="Alioto T."/>
            <person name="Gomez Garrido J."/>
        </authorList>
    </citation>
    <scope>NUCLEOTIDE SEQUENCE</scope>
</reference>
<feature type="region of interest" description="Disordered" evidence="1">
    <location>
        <begin position="1"/>
        <end position="23"/>
    </location>
</feature>
<dbReference type="AlphaFoldDB" id="A0A8D8SY18"/>
<feature type="compositionally biased region" description="Basic residues" evidence="1">
    <location>
        <begin position="1"/>
        <end position="20"/>
    </location>
</feature>
<evidence type="ECO:0000313" key="2">
    <source>
        <dbReference type="EMBL" id="CAG6675892.1"/>
    </source>
</evidence>
<sequence length="262" mass="31122">MKRQPQLKKLSWRKSQRRPNKQQENIFRKKRNKIMDKYILFYNQMAFRLLNLLLLAGFCTLNARADSDANFTRNVDYVKDVKEDVGVAYKIHERENENLPNTVEWIGRQLNITNPLRDVRKAYRSVVPKLDPRPIVIYFVNKTVRQHWLDAYAKKKRSIELWKPNYTDDSWVLTLLASGGHILVTETEDWADAKNYSDVWEHNDTIYYRKHANSPIYRIKHIEHLHHLHNATLEHRIEITAPPHGHYGLSDECQEEISDPTP</sequence>
<organism evidence="2">
    <name type="scientific">Cacopsylla melanoneura</name>
    <dbReference type="NCBI Taxonomy" id="428564"/>
    <lineage>
        <taxon>Eukaryota</taxon>
        <taxon>Metazoa</taxon>
        <taxon>Ecdysozoa</taxon>
        <taxon>Arthropoda</taxon>
        <taxon>Hexapoda</taxon>
        <taxon>Insecta</taxon>
        <taxon>Pterygota</taxon>
        <taxon>Neoptera</taxon>
        <taxon>Paraneoptera</taxon>
        <taxon>Hemiptera</taxon>
        <taxon>Sternorrhyncha</taxon>
        <taxon>Psylloidea</taxon>
        <taxon>Psyllidae</taxon>
        <taxon>Psyllinae</taxon>
        <taxon>Cacopsylla</taxon>
    </lineage>
</organism>
<dbReference type="EMBL" id="HBUF01238003">
    <property type="protein sequence ID" value="CAG6675892.1"/>
    <property type="molecule type" value="Transcribed_RNA"/>
</dbReference>
<name>A0A8D8SY18_9HEMI</name>